<keyword evidence="3" id="KW-0238">DNA-binding</keyword>
<comment type="caution">
    <text evidence="5">The sequence shown here is derived from an EMBL/GenBank/DDBJ whole genome shotgun (WGS) entry which is preliminary data.</text>
</comment>
<dbReference type="HAMAP" id="MF_01488">
    <property type="entry name" value="RecD2"/>
    <property type="match status" value="1"/>
</dbReference>
<dbReference type="NCBIfam" id="TIGR01448">
    <property type="entry name" value="recD_rel"/>
    <property type="match status" value="1"/>
</dbReference>
<dbReference type="SMART" id="SM00382">
    <property type="entry name" value="AAA"/>
    <property type="match status" value="1"/>
</dbReference>
<keyword evidence="1 3" id="KW-0547">Nucleotide-binding</keyword>
<dbReference type="Gene3D" id="1.10.10.2220">
    <property type="match status" value="1"/>
</dbReference>
<dbReference type="SUPFAM" id="SSF47781">
    <property type="entry name" value="RuvA domain 2-like"/>
    <property type="match status" value="1"/>
</dbReference>
<dbReference type="GO" id="GO:0005524">
    <property type="term" value="F:ATP binding"/>
    <property type="evidence" value="ECO:0007669"/>
    <property type="project" value="UniProtKB-UniRule"/>
</dbReference>
<evidence type="ECO:0000256" key="3">
    <source>
        <dbReference type="HAMAP-Rule" id="MF_01488"/>
    </source>
</evidence>
<keyword evidence="3 5" id="KW-0378">Hydrolase</keyword>
<comment type="function">
    <text evidence="3">DNA-dependent ATPase and ATP-dependent 5'-3' DNA helicase. Has no activity on blunt DNA or DNA with 3'-overhangs, requires at least 10 bases of 5'-ssDNA for helicase activity.</text>
</comment>
<dbReference type="AlphaFoldDB" id="A0A841L7R6"/>
<dbReference type="Gene3D" id="3.40.50.300">
    <property type="entry name" value="P-loop containing nucleotide triphosphate hydrolases"/>
    <property type="match status" value="2"/>
</dbReference>
<dbReference type="InterPro" id="IPR006345">
    <property type="entry name" value="RecD2"/>
</dbReference>
<dbReference type="GO" id="GO:0006310">
    <property type="term" value="P:DNA recombination"/>
    <property type="evidence" value="ECO:0007669"/>
    <property type="project" value="InterPro"/>
</dbReference>
<dbReference type="GO" id="GO:0016787">
    <property type="term" value="F:hydrolase activity"/>
    <property type="evidence" value="ECO:0007669"/>
    <property type="project" value="UniProtKB-KW"/>
</dbReference>
<dbReference type="Pfam" id="PF18335">
    <property type="entry name" value="SH3_13"/>
    <property type="match status" value="1"/>
</dbReference>
<name>A0A841L7R6_9SPHN</name>
<evidence type="ECO:0000313" key="5">
    <source>
        <dbReference type="EMBL" id="MBB6228614.1"/>
    </source>
</evidence>
<dbReference type="InterPro" id="IPR027785">
    <property type="entry name" value="UvrD-like_helicase_C"/>
</dbReference>
<dbReference type="EC" id="5.6.2.3" evidence="3"/>
<keyword evidence="2 3" id="KW-0067">ATP-binding</keyword>
<protein>
    <recommendedName>
        <fullName evidence="3">ATP-dependent RecD2 DNA helicase</fullName>
        <ecNumber evidence="3">5.6.2.3</ecNumber>
    </recommendedName>
    <alternativeName>
        <fullName evidence="3">DNA 5'-3' helicase subunit RecD2</fullName>
    </alternativeName>
</protein>
<dbReference type="InterPro" id="IPR041451">
    <property type="entry name" value="RecD2_SH13"/>
</dbReference>
<keyword evidence="3" id="KW-0347">Helicase</keyword>
<dbReference type="GO" id="GO:0043139">
    <property type="term" value="F:5'-3' DNA helicase activity"/>
    <property type="evidence" value="ECO:0007669"/>
    <property type="project" value="UniProtKB-UniRule"/>
</dbReference>
<dbReference type="InterPro" id="IPR029493">
    <property type="entry name" value="RecD2-like_HHH"/>
</dbReference>
<sequence>MGVWINDRQHGLQFKADSIRTTVPTTLEGLEKYLGSGMIKGIGPVYAKKLVTAFGQDVFDIIEREPARLREVTGIGPGREAKIIRGWTDQRAIREIIVWLYSHGVSSARAVRIFKTYGEEAIAIIMADPYRLARDITGIGFKTADAIAASLGYGKDDPRRVRAGVAHALTTAMDDGHCGLPVHDLIRSGAELLEVPAPLIELAVAAELAAGEVIAGITDEREVIFLAGLFRAEQGIAERLRRLREGPLPWAAIDAAKAIPWVEQKTGVTLSASQSQAMRLALTSKVCVITGGPGVGKTTLVNAVLKVLAARKLDIALAAPTGRAAKRLSESTGMDGMTLHRLLETDPKEGGFKRNQDNPLGCQLLVVDETSMVDVPLMNAMLKALPAASALLLVGDVDQLPSVGPGQVLKDVIASGAVPVVRLTEVFRQAATSRIIVSAHRINKGLMPDLSARDEGDFFYVPADDPGEVADKVVELVSRHIPRRFGFDPARDIQVLSPMQRGGAGARALNALLQGRLNPPTDQAIEKFGHRYGPGDKVMHIINDRERDLYNGDLGIVTRVDHSEGELTARFGQTETVFDFGELDALQLAYAMTIHKSQGSEYPVVVLPLTMQAYTMLGRELIYTAVTRARKLLVIVGPTKALAIAVKRRQPRRWSLLRDRLSS</sequence>
<reference evidence="5 6" key="1">
    <citation type="submission" date="2020-08" db="EMBL/GenBank/DDBJ databases">
        <title>Genomic Encyclopedia of Type Strains, Phase IV (KMG-IV): sequencing the most valuable type-strain genomes for metagenomic binning, comparative biology and taxonomic classification.</title>
        <authorList>
            <person name="Goeker M."/>
        </authorList>
    </citation>
    <scope>NUCLEOTIDE SEQUENCE [LARGE SCALE GENOMIC DNA]</scope>
    <source>
        <strain evidence="5 6">DSM 102189</strain>
    </source>
</reference>
<dbReference type="SUPFAM" id="SSF52540">
    <property type="entry name" value="P-loop containing nucleoside triphosphate hydrolases"/>
    <property type="match status" value="1"/>
</dbReference>
<comment type="similarity">
    <text evidence="3">Belongs to the RecD family. RecD2 subfamily.</text>
</comment>
<dbReference type="GO" id="GO:0017116">
    <property type="term" value="F:single-stranded DNA helicase activity"/>
    <property type="evidence" value="ECO:0007669"/>
    <property type="project" value="TreeGrafter"/>
</dbReference>
<keyword evidence="3" id="KW-0413">Isomerase</keyword>
<dbReference type="Proteomes" id="UP000538147">
    <property type="component" value="Unassembled WGS sequence"/>
</dbReference>
<proteinExistence type="inferred from homology"/>
<keyword evidence="6" id="KW-1185">Reference proteome</keyword>
<gene>
    <name evidence="3" type="primary">recD2</name>
    <name evidence="5" type="ORF">FHS79_002804</name>
</gene>
<evidence type="ECO:0000313" key="6">
    <source>
        <dbReference type="Proteomes" id="UP000538147"/>
    </source>
</evidence>
<dbReference type="Pfam" id="PF13538">
    <property type="entry name" value="UvrD_C_2"/>
    <property type="match status" value="1"/>
</dbReference>
<evidence type="ECO:0000259" key="4">
    <source>
        <dbReference type="SMART" id="SM00382"/>
    </source>
</evidence>
<feature type="domain" description="AAA+ ATPase" evidence="4">
    <location>
        <begin position="283"/>
        <end position="464"/>
    </location>
</feature>
<dbReference type="Gene3D" id="1.10.150.20">
    <property type="entry name" value="5' to 3' exonuclease, C-terminal subdomain"/>
    <property type="match status" value="1"/>
</dbReference>
<dbReference type="GO" id="GO:0003677">
    <property type="term" value="F:DNA binding"/>
    <property type="evidence" value="ECO:0007669"/>
    <property type="project" value="UniProtKB-UniRule"/>
</dbReference>
<dbReference type="PANTHER" id="PTHR43788:SF6">
    <property type="entry name" value="DNA HELICASE B"/>
    <property type="match status" value="1"/>
</dbReference>
<dbReference type="Gene3D" id="2.30.30.940">
    <property type="match status" value="1"/>
</dbReference>
<dbReference type="PANTHER" id="PTHR43788">
    <property type="entry name" value="DNA2/NAM7 HELICASE FAMILY MEMBER"/>
    <property type="match status" value="1"/>
</dbReference>
<comment type="catalytic activity">
    <reaction evidence="3">
        <text>ATP + H2O = ADP + phosphate + H(+)</text>
        <dbReference type="Rhea" id="RHEA:13065"/>
        <dbReference type="ChEBI" id="CHEBI:15377"/>
        <dbReference type="ChEBI" id="CHEBI:15378"/>
        <dbReference type="ChEBI" id="CHEBI:30616"/>
        <dbReference type="ChEBI" id="CHEBI:43474"/>
        <dbReference type="ChEBI" id="CHEBI:456216"/>
        <dbReference type="EC" id="5.6.2.3"/>
    </reaction>
</comment>
<evidence type="ECO:0000256" key="1">
    <source>
        <dbReference type="ARBA" id="ARBA00022741"/>
    </source>
</evidence>
<dbReference type="CDD" id="cd18809">
    <property type="entry name" value="SF1_C_RecD"/>
    <property type="match status" value="1"/>
</dbReference>
<dbReference type="InterPro" id="IPR010994">
    <property type="entry name" value="RuvA_2-like"/>
</dbReference>
<evidence type="ECO:0000256" key="2">
    <source>
        <dbReference type="ARBA" id="ARBA00022840"/>
    </source>
</evidence>
<dbReference type="Pfam" id="PF13245">
    <property type="entry name" value="AAA_19"/>
    <property type="match status" value="1"/>
</dbReference>
<dbReference type="InterPro" id="IPR050534">
    <property type="entry name" value="Coronavir_polyprotein_1ab"/>
</dbReference>
<dbReference type="EMBL" id="JACIIV010000021">
    <property type="protein sequence ID" value="MBB6228614.1"/>
    <property type="molecule type" value="Genomic_DNA"/>
</dbReference>
<dbReference type="Pfam" id="PF14520">
    <property type="entry name" value="HHH_5"/>
    <property type="match status" value="1"/>
</dbReference>
<dbReference type="Pfam" id="PF14490">
    <property type="entry name" value="HHH_RecD2"/>
    <property type="match status" value="1"/>
</dbReference>
<organism evidence="5 6">
    <name type="scientific">Polymorphobacter multimanifer</name>
    <dbReference type="NCBI Taxonomy" id="1070431"/>
    <lineage>
        <taxon>Bacteria</taxon>
        <taxon>Pseudomonadati</taxon>
        <taxon>Pseudomonadota</taxon>
        <taxon>Alphaproteobacteria</taxon>
        <taxon>Sphingomonadales</taxon>
        <taxon>Sphingosinicellaceae</taxon>
        <taxon>Polymorphobacter</taxon>
    </lineage>
</organism>
<dbReference type="GO" id="GO:0009338">
    <property type="term" value="C:exodeoxyribonuclease V complex"/>
    <property type="evidence" value="ECO:0007669"/>
    <property type="project" value="TreeGrafter"/>
</dbReference>
<dbReference type="InterPro" id="IPR003593">
    <property type="entry name" value="AAA+_ATPase"/>
</dbReference>
<accession>A0A841L7R6</accession>
<dbReference type="InterPro" id="IPR027417">
    <property type="entry name" value="P-loop_NTPase"/>
</dbReference>
<dbReference type="CDD" id="cd17933">
    <property type="entry name" value="DEXSc_RecD-like"/>
    <property type="match status" value="1"/>
</dbReference>
<feature type="binding site" evidence="3">
    <location>
        <begin position="294"/>
        <end position="298"/>
    </location>
    <ligand>
        <name>ATP</name>
        <dbReference type="ChEBI" id="CHEBI:30616"/>
    </ligand>
</feature>